<dbReference type="FunFam" id="1.25.40.990:FF:000006">
    <property type="entry name" value="Putative SAC3/GANP domain protein"/>
    <property type="match status" value="1"/>
</dbReference>
<organism evidence="3 4">
    <name type="scientific">Staphylotrichum tortipilum</name>
    <dbReference type="NCBI Taxonomy" id="2831512"/>
    <lineage>
        <taxon>Eukaryota</taxon>
        <taxon>Fungi</taxon>
        <taxon>Dikarya</taxon>
        <taxon>Ascomycota</taxon>
        <taxon>Pezizomycotina</taxon>
        <taxon>Sordariomycetes</taxon>
        <taxon>Sordariomycetidae</taxon>
        <taxon>Sordariales</taxon>
        <taxon>Chaetomiaceae</taxon>
        <taxon>Staphylotrichum</taxon>
    </lineage>
</organism>
<feature type="region of interest" description="Disordered" evidence="1">
    <location>
        <begin position="154"/>
        <end position="254"/>
    </location>
</feature>
<feature type="compositionally biased region" description="Polar residues" evidence="1">
    <location>
        <begin position="1"/>
        <end position="10"/>
    </location>
</feature>
<dbReference type="EMBL" id="MU855991">
    <property type="protein sequence ID" value="KAK3898149.1"/>
    <property type="molecule type" value="Genomic_DNA"/>
</dbReference>
<dbReference type="Proteomes" id="UP001303889">
    <property type="component" value="Unassembled WGS sequence"/>
</dbReference>
<sequence length="521" mass="58703">MSTWPATSAPSGVPPSTGYAASYSAPAYTSVHVRQSFGQSFSTPQPSYPAYGPTQTSSPSAANIPPTVNPAPPTAQEQSKTKIDWPDSVRRYVQRAFIPANLDASVTRSDMETKLKETITQANENGVMYTLDWDTMPLPQHMIREERARSLLPLHSRPQVQPPANAPGTTKKRKSWDQADAAASASASPTPPWRTGPTRLEDRVSFPSDRHQAGAEQPSKNTSKLNRADKRQKRNEGEYTTLREDTPPPAEGPVIGTCQDLEKRYLRLTAAPKPSQVRPPHILRQTLELLKKRWKKDQNYSYICDQFKSMRQDLTVQRIRDDFTVEVYEIHARIALEKGDLGEYNQCQTQLKALYKLGLKGKPNEFKAYRILYFIHTANRTELSNALADLTPAEKKDKAIKHALDVRSALALGNYHRFFQLYNETPNMGAYLMDMFVLRERLAALCNICKAYKQDVQLRFVTEELYFESDIEAAQFILDNGGQDLLEDRNGTIIFLTAKAGSRFDARRATAFSRVDIKGQI</sequence>
<accession>A0AAN6MCY0</accession>
<feature type="region of interest" description="Disordered" evidence="1">
    <location>
        <begin position="36"/>
        <end position="86"/>
    </location>
</feature>
<dbReference type="Pfam" id="PF03399">
    <property type="entry name" value="SAC3_GANP"/>
    <property type="match status" value="1"/>
</dbReference>
<evidence type="ECO:0000259" key="2">
    <source>
        <dbReference type="Pfam" id="PF03399"/>
    </source>
</evidence>
<evidence type="ECO:0000313" key="3">
    <source>
        <dbReference type="EMBL" id="KAK3898149.1"/>
    </source>
</evidence>
<feature type="compositionally biased region" description="Basic and acidic residues" evidence="1">
    <location>
        <begin position="226"/>
        <end position="246"/>
    </location>
</feature>
<dbReference type="InterPro" id="IPR045107">
    <property type="entry name" value="SAC3/GANP/THP3"/>
</dbReference>
<feature type="compositionally biased region" description="Polar residues" evidence="1">
    <location>
        <begin position="36"/>
        <end position="45"/>
    </location>
</feature>
<evidence type="ECO:0000256" key="1">
    <source>
        <dbReference type="SAM" id="MobiDB-lite"/>
    </source>
</evidence>
<reference evidence="3" key="1">
    <citation type="journal article" date="2023" name="Mol. Phylogenet. Evol.">
        <title>Genome-scale phylogeny and comparative genomics of the fungal order Sordariales.</title>
        <authorList>
            <person name="Hensen N."/>
            <person name="Bonometti L."/>
            <person name="Westerberg I."/>
            <person name="Brannstrom I.O."/>
            <person name="Guillou S."/>
            <person name="Cros-Aarteil S."/>
            <person name="Calhoun S."/>
            <person name="Haridas S."/>
            <person name="Kuo A."/>
            <person name="Mondo S."/>
            <person name="Pangilinan J."/>
            <person name="Riley R."/>
            <person name="LaButti K."/>
            <person name="Andreopoulos B."/>
            <person name="Lipzen A."/>
            <person name="Chen C."/>
            <person name="Yan M."/>
            <person name="Daum C."/>
            <person name="Ng V."/>
            <person name="Clum A."/>
            <person name="Steindorff A."/>
            <person name="Ohm R.A."/>
            <person name="Martin F."/>
            <person name="Silar P."/>
            <person name="Natvig D.O."/>
            <person name="Lalanne C."/>
            <person name="Gautier V."/>
            <person name="Ament-Velasquez S.L."/>
            <person name="Kruys A."/>
            <person name="Hutchinson M.I."/>
            <person name="Powell A.J."/>
            <person name="Barry K."/>
            <person name="Miller A.N."/>
            <person name="Grigoriev I.V."/>
            <person name="Debuchy R."/>
            <person name="Gladieux P."/>
            <person name="Hiltunen Thoren M."/>
            <person name="Johannesson H."/>
        </authorList>
    </citation>
    <scope>NUCLEOTIDE SEQUENCE</scope>
    <source>
        <strain evidence="3">CBS 103.79</strain>
    </source>
</reference>
<feature type="compositionally biased region" description="Low complexity" evidence="1">
    <location>
        <begin position="179"/>
        <end position="188"/>
    </location>
</feature>
<dbReference type="AlphaFoldDB" id="A0AAN6MCY0"/>
<feature type="domain" description="SAC3/GANP/THP3 conserved" evidence="2">
    <location>
        <begin position="267"/>
        <end position="477"/>
    </location>
</feature>
<feature type="compositionally biased region" description="Basic and acidic residues" evidence="1">
    <location>
        <begin position="199"/>
        <end position="213"/>
    </location>
</feature>
<feature type="region of interest" description="Disordered" evidence="1">
    <location>
        <begin position="1"/>
        <end position="20"/>
    </location>
</feature>
<reference evidence="3" key="2">
    <citation type="submission" date="2023-05" db="EMBL/GenBank/DDBJ databases">
        <authorList>
            <consortium name="Lawrence Berkeley National Laboratory"/>
            <person name="Steindorff A."/>
            <person name="Hensen N."/>
            <person name="Bonometti L."/>
            <person name="Westerberg I."/>
            <person name="Brannstrom I.O."/>
            <person name="Guillou S."/>
            <person name="Cros-Aarteil S."/>
            <person name="Calhoun S."/>
            <person name="Haridas S."/>
            <person name="Kuo A."/>
            <person name="Mondo S."/>
            <person name="Pangilinan J."/>
            <person name="Riley R."/>
            <person name="Labutti K."/>
            <person name="Andreopoulos B."/>
            <person name="Lipzen A."/>
            <person name="Chen C."/>
            <person name="Yanf M."/>
            <person name="Daum C."/>
            <person name="Ng V."/>
            <person name="Clum A."/>
            <person name="Ohm R."/>
            <person name="Martin F."/>
            <person name="Silar P."/>
            <person name="Natvig D."/>
            <person name="Lalanne C."/>
            <person name="Gautier V."/>
            <person name="Ament-Velasquez S.L."/>
            <person name="Kruys A."/>
            <person name="Hutchinson M.I."/>
            <person name="Powell A.J."/>
            <person name="Barry K."/>
            <person name="Miller A.N."/>
            <person name="Grigoriev I.V."/>
            <person name="Debuchy R."/>
            <person name="Gladieux P."/>
            <person name="Thoren M.H."/>
            <person name="Johannesson H."/>
        </authorList>
    </citation>
    <scope>NUCLEOTIDE SEQUENCE</scope>
    <source>
        <strain evidence="3">CBS 103.79</strain>
    </source>
</reference>
<protein>
    <submittedName>
        <fullName evidence="3">SAC3/GANP/Nin1/mts3/eIF-3 p25 family-domain-containing protein</fullName>
    </submittedName>
</protein>
<dbReference type="PANTHER" id="PTHR12436:SF4">
    <property type="entry name" value="LEUKOCYTE RECEPTOR CLUSTER MEMBER 8"/>
    <property type="match status" value="1"/>
</dbReference>
<dbReference type="GO" id="GO:0005634">
    <property type="term" value="C:nucleus"/>
    <property type="evidence" value="ECO:0007669"/>
    <property type="project" value="TreeGrafter"/>
</dbReference>
<keyword evidence="4" id="KW-1185">Reference proteome</keyword>
<dbReference type="PANTHER" id="PTHR12436">
    <property type="entry name" value="80 KDA MCM3-ASSOCIATED PROTEIN"/>
    <property type="match status" value="1"/>
</dbReference>
<comment type="caution">
    <text evidence="3">The sequence shown here is derived from an EMBL/GenBank/DDBJ whole genome shotgun (WGS) entry which is preliminary data.</text>
</comment>
<proteinExistence type="predicted"/>
<dbReference type="Gene3D" id="1.25.40.990">
    <property type="match status" value="1"/>
</dbReference>
<evidence type="ECO:0000313" key="4">
    <source>
        <dbReference type="Proteomes" id="UP001303889"/>
    </source>
</evidence>
<dbReference type="InterPro" id="IPR005062">
    <property type="entry name" value="SAC3/GANP/THP3_conserved"/>
</dbReference>
<name>A0AAN6MCY0_9PEZI</name>
<gene>
    <name evidence="3" type="ORF">C8A05DRAFT_38268</name>
</gene>